<keyword evidence="14" id="KW-1185">Reference proteome</keyword>
<dbReference type="PANTHER" id="PTHR19384:SF10">
    <property type="entry name" value="NADPH-DEPENDENT DIFLAVIN OXIDOREDUCTASE 1"/>
    <property type="match status" value="1"/>
</dbReference>
<evidence type="ECO:0000256" key="8">
    <source>
        <dbReference type="ARBA" id="ARBA00023002"/>
    </source>
</evidence>
<feature type="binding site" evidence="10">
    <location>
        <begin position="540"/>
        <end position="541"/>
    </location>
    <ligand>
        <name>NADP(+)</name>
        <dbReference type="ChEBI" id="CHEBI:58349"/>
    </ligand>
</feature>
<comment type="function">
    <text evidence="10">NADPH-dependent reductase which is a central component of the cytosolic iron-sulfur (Fe-S) protein assembly (CIA) machinery. Transfers electrons from NADPH via its FAD and FMN prosthetic groups to the [2Fe-2S] cluster of DRE2, another key component of the CIA machinery. In turn, this reduced cluster provides electrons for assembly of cytosolic iron-sulfur cluster proteins. Positively controls H(2)O(2)-induced cell death.</text>
</comment>
<keyword evidence="5 10" id="KW-0288">FMN</keyword>
<feature type="domain" description="Flavodoxin-like" evidence="11">
    <location>
        <begin position="10"/>
        <end position="172"/>
    </location>
</feature>
<evidence type="ECO:0000256" key="9">
    <source>
        <dbReference type="ARBA" id="ARBA00023128"/>
    </source>
</evidence>
<sequence>MTQTKASKRIAILYGSETGNAHDFASILSYKLRRLHFAHTLSTIGNYSPSHILNCKYLFVICSTTGQGEIPRNGQERSDGTRNNTLWSFLKRKDLPEDFLSHVHVSFLGLGDSSYPKFNYAIKKLHERIVNQLGAKELFARLEADEQCLIGSNKGTGAGIEAVYFEFEKKTLKYLCDTFSLRKLNGELVKRQGISTDLYLEPISSLKKSDETENMIHNTEPPRFLGDDNVKIGTVLNNKRITAEPHFQDVRQFVFKGIEHEEYYPGDTISMYPCNSDEAVNQFLSLQPHWSNVADMPLEFNHGIPPDLMDGGLIGKLTLRGLLKYHCDIESIPRASFFMKIWTFATEIDKLERGREQLEQQREKLRQFAYDEDMQDLFDYCNRPRRSILEVIEDFGSLKLPWEHMTDYLPIIKPRYFSISSAPCDPNIELTIAIVKYKTILRRIRKGVCTEYVSKLAIGDSFRYKVQNKGTFHHNLKKKSMILVSPGVGIAPMMCLIRSNICKDISLFFGNRYKEHDFLYESTLREWHNDKKISLYTCFSRDKENSSDIKYVQDNLWKFGEEMTRKILNNEALIFICGSSGKMPIQVRLTFVEMLKKWGNFEEDEQAADYLRQMEKNYRYLQETW</sequence>
<feature type="domain" description="FAD-binding FR-type" evidence="12">
    <location>
        <begin position="228"/>
        <end position="475"/>
    </location>
</feature>
<dbReference type="OrthoDB" id="1856718at2759"/>
<organism evidence="13 14">
    <name type="scientific">Zygotorulaspora mrakii</name>
    <name type="common">Zygosaccharomyces mrakii</name>
    <dbReference type="NCBI Taxonomy" id="42260"/>
    <lineage>
        <taxon>Eukaryota</taxon>
        <taxon>Fungi</taxon>
        <taxon>Dikarya</taxon>
        <taxon>Ascomycota</taxon>
        <taxon>Saccharomycotina</taxon>
        <taxon>Saccharomycetes</taxon>
        <taxon>Saccharomycetales</taxon>
        <taxon>Saccharomycetaceae</taxon>
        <taxon>Zygotorulaspora</taxon>
    </lineage>
</organism>
<dbReference type="InterPro" id="IPR017938">
    <property type="entry name" value="Riboflavin_synthase-like_b-brl"/>
</dbReference>
<dbReference type="GO" id="GO:0016651">
    <property type="term" value="F:oxidoreductase activity, acting on NAD(P)H"/>
    <property type="evidence" value="ECO:0007669"/>
    <property type="project" value="UniProtKB-UniRule"/>
</dbReference>
<comment type="subcellular location">
    <subcellularLocation>
        <location evidence="10">Cytoplasm</location>
    </subcellularLocation>
    <subcellularLocation>
        <location evidence="10">Mitochondrion</location>
    </subcellularLocation>
    <text evidence="10">Relocalizes to mitochondria after H(2)O(2) exposure.</text>
</comment>
<feature type="binding site" evidence="10">
    <location>
        <begin position="549"/>
        <end position="553"/>
    </location>
    <ligand>
        <name>NADP(+)</name>
        <dbReference type="ChEBI" id="CHEBI:58349"/>
    </ligand>
</feature>
<dbReference type="InterPro" id="IPR001709">
    <property type="entry name" value="Flavoprot_Pyr_Nucl_cyt_Rdtase"/>
</dbReference>
<dbReference type="Pfam" id="PF00667">
    <property type="entry name" value="FAD_binding_1"/>
    <property type="match status" value="1"/>
</dbReference>
<evidence type="ECO:0000313" key="14">
    <source>
        <dbReference type="Proteomes" id="UP000509704"/>
    </source>
</evidence>
<dbReference type="Gene3D" id="1.20.990.10">
    <property type="entry name" value="NADPH-cytochrome p450 Reductase, Chain A, domain 3"/>
    <property type="match status" value="1"/>
</dbReference>
<comment type="caution">
    <text evidence="10">Lacks conserved residue(s) required for the propagation of feature annotation.</text>
</comment>
<dbReference type="Proteomes" id="UP000509704">
    <property type="component" value="Chromosome 1"/>
</dbReference>
<dbReference type="InterPro" id="IPR008254">
    <property type="entry name" value="Flavodoxin/NO_synth"/>
</dbReference>
<feature type="binding site" evidence="10">
    <location>
        <begin position="110"/>
        <end position="119"/>
    </location>
    <ligand>
        <name>FMN</name>
        <dbReference type="ChEBI" id="CHEBI:58210"/>
    </ligand>
</feature>
<dbReference type="SUPFAM" id="SSF52218">
    <property type="entry name" value="Flavoproteins"/>
    <property type="match status" value="1"/>
</dbReference>
<keyword evidence="4 10" id="KW-0285">Flavoprotein</keyword>
<dbReference type="Gene3D" id="3.40.50.360">
    <property type="match status" value="1"/>
</dbReference>
<dbReference type="GO" id="GO:0050660">
    <property type="term" value="F:flavin adenine dinucleotide binding"/>
    <property type="evidence" value="ECO:0007669"/>
    <property type="project" value="UniProtKB-UniRule"/>
</dbReference>
<comment type="subunit">
    <text evidence="10">Interacts with DRE2; as part of the cytosolic iron-sulfur (Fe-S) protein assembly (CIA) machinery.</text>
</comment>
<comment type="cofactor">
    <cofactor evidence="1 10">
        <name>FMN</name>
        <dbReference type="ChEBI" id="CHEBI:58210"/>
    </cofactor>
</comment>
<reference evidence="13 14" key="1">
    <citation type="submission" date="2020-07" db="EMBL/GenBank/DDBJ databases">
        <title>The yeast mating-type switching endonuclease HO is a domesticated member of an unorthodox homing genetic element family.</title>
        <authorList>
            <person name="Coughlan A.Y."/>
            <person name="Lombardi L."/>
            <person name="Braun-Galleani S."/>
            <person name="Martos A.R."/>
            <person name="Galeote V."/>
            <person name="Bigey F."/>
            <person name="Dequin S."/>
            <person name="Byrne K.P."/>
            <person name="Wolfe K.H."/>
        </authorList>
    </citation>
    <scope>NUCLEOTIDE SEQUENCE [LARGE SCALE GENOMIC DNA]</scope>
    <source>
        <strain evidence="13 14">NRRL Y-6702</strain>
    </source>
</reference>
<evidence type="ECO:0000256" key="1">
    <source>
        <dbReference type="ARBA" id="ARBA00001917"/>
    </source>
</evidence>
<dbReference type="InterPro" id="IPR029039">
    <property type="entry name" value="Flavoprotein-like_sf"/>
</dbReference>
<dbReference type="SUPFAM" id="SSF52343">
    <property type="entry name" value="Ferredoxin reductase-like, C-terminal NADP-linked domain"/>
    <property type="match status" value="1"/>
</dbReference>
<dbReference type="InterPro" id="IPR003097">
    <property type="entry name" value="CysJ-like_FAD-binding"/>
</dbReference>
<dbReference type="InterPro" id="IPR017927">
    <property type="entry name" value="FAD-bd_FR_type"/>
</dbReference>
<feature type="binding site" evidence="10">
    <location>
        <position position="385"/>
    </location>
    <ligand>
        <name>FAD</name>
        <dbReference type="ChEBI" id="CHEBI:57692"/>
    </ligand>
</feature>
<dbReference type="HAMAP" id="MF_03178">
    <property type="entry name" value="NDOR1"/>
    <property type="match status" value="1"/>
</dbReference>
<evidence type="ECO:0000256" key="10">
    <source>
        <dbReference type="HAMAP-Rule" id="MF_03178"/>
    </source>
</evidence>
<dbReference type="GO" id="GO:0160246">
    <property type="term" value="F:NADPH-iron-sulfur [2Fe-2S] protein oxidoreductase activity"/>
    <property type="evidence" value="ECO:0007669"/>
    <property type="project" value="InterPro"/>
</dbReference>
<dbReference type="PRINTS" id="PR00369">
    <property type="entry name" value="FLAVODOXIN"/>
</dbReference>
<feature type="binding site" evidence="10">
    <location>
        <begin position="16"/>
        <end position="21"/>
    </location>
    <ligand>
        <name>FMN</name>
        <dbReference type="ChEBI" id="CHEBI:58210"/>
    </ligand>
</feature>
<dbReference type="EC" id="1.18.1.-" evidence="10"/>
<dbReference type="PROSITE" id="PS50902">
    <property type="entry name" value="FLAVODOXIN_LIKE"/>
    <property type="match status" value="1"/>
</dbReference>
<evidence type="ECO:0000256" key="6">
    <source>
        <dbReference type="ARBA" id="ARBA00022827"/>
    </source>
</evidence>
<gene>
    <name evidence="10" type="primary">TAH18</name>
    <name evidence="13" type="ORF">HG535_0A02540</name>
</gene>
<protein>
    <recommendedName>
        <fullName evidence="10">NADPH-dependent diflavin oxidoreductase 1</fullName>
        <ecNumber evidence="10">1.18.1.-</ecNumber>
    </recommendedName>
    <alternativeName>
        <fullName evidence="10">NADPH-dependent FMN and FAD-containing oxidoreductase</fullName>
    </alternativeName>
</protein>
<name>A0A7H9AVG0_ZYGMR</name>
<dbReference type="FunFam" id="3.40.50.360:FF:000056">
    <property type="entry name" value="NADPH-dependent diflavin oxidoreductase 1"/>
    <property type="match status" value="1"/>
</dbReference>
<dbReference type="GO" id="GO:0005739">
    <property type="term" value="C:mitochondrion"/>
    <property type="evidence" value="ECO:0007669"/>
    <property type="project" value="UniProtKB-SubCell"/>
</dbReference>
<dbReference type="GO" id="GO:0005829">
    <property type="term" value="C:cytosol"/>
    <property type="evidence" value="ECO:0007669"/>
    <property type="project" value="TreeGrafter"/>
</dbReference>
<dbReference type="EMBL" id="CP058604">
    <property type="protein sequence ID" value="QLG70316.1"/>
    <property type="molecule type" value="Genomic_DNA"/>
</dbReference>
<dbReference type="Pfam" id="PF00258">
    <property type="entry name" value="Flavodoxin_1"/>
    <property type="match status" value="1"/>
</dbReference>
<keyword evidence="7 10" id="KW-0521">NADP</keyword>
<feature type="binding site" evidence="10">
    <location>
        <position position="625"/>
    </location>
    <ligand>
        <name>FAD</name>
        <dbReference type="ChEBI" id="CHEBI:57692"/>
    </ligand>
</feature>
<feature type="binding site" evidence="10">
    <location>
        <begin position="415"/>
        <end position="418"/>
    </location>
    <ligand>
        <name>FAD</name>
        <dbReference type="ChEBI" id="CHEBI:57692"/>
    </ligand>
</feature>
<dbReference type="SUPFAM" id="SSF63380">
    <property type="entry name" value="Riboflavin synthase domain-like"/>
    <property type="match status" value="1"/>
</dbReference>
<comment type="similarity">
    <text evidence="10">In the C-terminal section; belongs to the flavoprotein pyridine nucleotide cytochrome reductase family.</text>
</comment>
<dbReference type="GO" id="GO:0010181">
    <property type="term" value="F:FMN binding"/>
    <property type="evidence" value="ECO:0007669"/>
    <property type="project" value="UniProtKB-UniRule"/>
</dbReference>
<dbReference type="AlphaFoldDB" id="A0A7H9AVG0"/>
<evidence type="ECO:0000259" key="12">
    <source>
        <dbReference type="PROSITE" id="PS51384"/>
    </source>
</evidence>
<comment type="similarity">
    <text evidence="10">Belongs to the NADPH-dependent diflavin oxidoreductase NDOR1 family.</text>
</comment>
<dbReference type="InterPro" id="IPR023173">
    <property type="entry name" value="NADPH_Cyt_P450_Rdtase_alpha"/>
</dbReference>
<dbReference type="GO" id="GO:0016226">
    <property type="term" value="P:iron-sulfur cluster assembly"/>
    <property type="evidence" value="ECO:0007669"/>
    <property type="project" value="UniProtKB-UniRule"/>
</dbReference>
<dbReference type="PRINTS" id="PR00371">
    <property type="entry name" value="FPNCR"/>
</dbReference>
<feature type="binding site" evidence="10">
    <location>
        <begin position="447"/>
        <end position="450"/>
    </location>
    <ligand>
        <name>FAD</name>
        <dbReference type="ChEBI" id="CHEBI:57692"/>
    </ligand>
</feature>
<dbReference type="InterPro" id="IPR001433">
    <property type="entry name" value="OxRdtase_FAD/NAD-bd"/>
</dbReference>
<dbReference type="Pfam" id="PF00175">
    <property type="entry name" value="NAD_binding_1"/>
    <property type="match status" value="1"/>
</dbReference>
<evidence type="ECO:0000313" key="13">
    <source>
        <dbReference type="EMBL" id="QLG70316.1"/>
    </source>
</evidence>
<comment type="similarity">
    <text evidence="10">In the N-terminal section; belongs to the flavodoxin family.</text>
</comment>
<dbReference type="FunFam" id="3.40.50.80:FF:000030">
    <property type="entry name" value="NADPH-dependent diflavin oxidoreductase 1"/>
    <property type="match status" value="1"/>
</dbReference>
<dbReference type="Gene3D" id="2.40.30.10">
    <property type="entry name" value="Translation factors"/>
    <property type="match status" value="1"/>
</dbReference>
<comment type="cofactor">
    <cofactor evidence="2 10">
        <name>FAD</name>
        <dbReference type="ChEBI" id="CHEBI:57692"/>
    </cofactor>
</comment>
<accession>A0A7H9AVG0</accession>
<dbReference type="InterPro" id="IPR028879">
    <property type="entry name" value="NDOR1"/>
</dbReference>
<keyword evidence="3 10" id="KW-0963">Cytoplasm</keyword>
<evidence type="ECO:0000259" key="11">
    <source>
        <dbReference type="PROSITE" id="PS50902"/>
    </source>
</evidence>
<proteinExistence type="inferred from homology"/>
<keyword evidence="6 10" id="KW-0274">FAD</keyword>
<evidence type="ECO:0000256" key="4">
    <source>
        <dbReference type="ARBA" id="ARBA00022630"/>
    </source>
</evidence>
<evidence type="ECO:0000256" key="3">
    <source>
        <dbReference type="ARBA" id="ARBA00022490"/>
    </source>
</evidence>
<dbReference type="GO" id="GO:0050661">
    <property type="term" value="F:NADP binding"/>
    <property type="evidence" value="ECO:0007669"/>
    <property type="project" value="UniProtKB-UniRule"/>
</dbReference>
<dbReference type="InterPro" id="IPR001094">
    <property type="entry name" value="Flavdoxin-like"/>
</dbReference>
<feature type="binding site" evidence="10">
    <location>
        <position position="146"/>
    </location>
    <ligand>
        <name>FMN</name>
        <dbReference type="ChEBI" id="CHEBI:58210"/>
    </ligand>
</feature>
<dbReference type="Gene3D" id="3.40.50.80">
    <property type="entry name" value="Nucleotide-binding domain of ferredoxin-NADP reductase (FNR) module"/>
    <property type="match status" value="1"/>
</dbReference>
<dbReference type="InterPro" id="IPR039261">
    <property type="entry name" value="FNR_nucleotide-bd"/>
</dbReference>
<evidence type="ECO:0000256" key="2">
    <source>
        <dbReference type="ARBA" id="ARBA00001974"/>
    </source>
</evidence>
<evidence type="ECO:0000256" key="7">
    <source>
        <dbReference type="ARBA" id="ARBA00022857"/>
    </source>
</evidence>
<comment type="catalytic activity">
    <reaction evidence="10">
        <text>2 oxidized [2Fe-2S]-[protein] + NADPH = 2 reduced [2Fe-2S]-[protein] + NADP(+) + H(+)</text>
        <dbReference type="Rhea" id="RHEA:67716"/>
        <dbReference type="Rhea" id="RHEA-COMP:17327"/>
        <dbReference type="Rhea" id="RHEA-COMP:17328"/>
        <dbReference type="ChEBI" id="CHEBI:15378"/>
        <dbReference type="ChEBI" id="CHEBI:33737"/>
        <dbReference type="ChEBI" id="CHEBI:33738"/>
        <dbReference type="ChEBI" id="CHEBI:57783"/>
        <dbReference type="ChEBI" id="CHEBI:58349"/>
    </reaction>
</comment>
<keyword evidence="9 10" id="KW-0496">Mitochondrion</keyword>
<dbReference type="PANTHER" id="PTHR19384">
    <property type="entry name" value="NITRIC OXIDE SYNTHASE-RELATED"/>
    <property type="match status" value="1"/>
</dbReference>
<dbReference type="PROSITE" id="PS51384">
    <property type="entry name" value="FAD_FR"/>
    <property type="match status" value="1"/>
</dbReference>
<feature type="binding site" evidence="10">
    <location>
        <begin position="63"/>
        <end position="66"/>
    </location>
    <ligand>
        <name>FMN</name>
        <dbReference type="ChEBI" id="CHEBI:58210"/>
    </ligand>
</feature>
<evidence type="ECO:0000256" key="5">
    <source>
        <dbReference type="ARBA" id="ARBA00022643"/>
    </source>
</evidence>
<keyword evidence="8 10" id="KW-0560">Oxidoreductase</keyword>